<reference evidence="11 12" key="1">
    <citation type="submission" date="2016-11" db="EMBL/GenBank/DDBJ databases">
        <title>Whole Genome Sequencing of Mucilaginibacter polytrichastri RG4-7(T) isolated from the moss sample.</title>
        <authorList>
            <person name="Li Y."/>
        </authorList>
    </citation>
    <scope>NUCLEOTIDE SEQUENCE [LARGE SCALE GENOMIC DNA]</scope>
    <source>
        <strain evidence="11 12">RG4-7</strain>
    </source>
</reference>
<evidence type="ECO:0000313" key="12">
    <source>
        <dbReference type="Proteomes" id="UP000186720"/>
    </source>
</evidence>
<dbReference type="GO" id="GO:0046872">
    <property type="term" value="F:metal ion binding"/>
    <property type="evidence" value="ECO:0007669"/>
    <property type="project" value="UniProtKB-KW"/>
</dbReference>
<evidence type="ECO:0000256" key="1">
    <source>
        <dbReference type="ARBA" id="ARBA00004651"/>
    </source>
</evidence>
<keyword evidence="4 9" id="KW-1133">Transmembrane helix</keyword>
<gene>
    <name evidence="11" type="ORF">RG47T_2227</name>
</gene>
<keyword evidence="2" id="KW-1003">Cell membrane</keyword>
<keyword evidence="3 9" id="KW-0812">Transmembrane</keyword>
<evidence type="ECO:0000256" key="5">
    <source>
        <dbReference type="ARBA" id="ARBA00023136"/>
    </source>
</evidence>
<feature type="transmembrane region" description="Helical" evidence="9">
    <location>
        <begin position="137"/>
        <end position="158"/>
    </location>
</feature>
<dbReference type="InterPro" id="IPR017850">
    <property type="entry name" value="Alkaline_phosphatase_core_sf"/>
</dbReference>
<sequence>MLRSFFSFCRYFAFWLIIFFLTRLTFELYFIDKLKTASFKEILLTYAHGLWLDYSAAAYICAIPLLVFIINWFIPKGSIPPIWLKVYTWFCVLIIAFLTIIDLNIFREWGTKVNYRVFNTLYEAPSEAVASTGSSPIGLSITIGVSLLVAGVLLSFWVIDFKFRKPSGTISFKIPFSLLLCFITIIIIRGGLRGSPINEQRAYFSSKQILNQAVLNTEWNLMNNVVENTRKAYNPYEFMPADKAYSLVNDLYTAPKDTTIRILNTDRPNVVIIQLESFTADIIESLGGDKGVAPHFEEFIKNGILFNNIYAAGDRTDKGVVAILSGFPSQATRTIITEDEKQKKLPAISSSLKNAGYTTSYFYGGDSGYMNFTSYILNHKFDDLSDESSFSKNELLSKWGAYDEVTLRKSVDYLDKQNHPFFCYIQTLSNHEPFELLGKPHFPGKDNGMMFRSTAYYTDSCLNAYFEQAKKQAWYKNTLFVLVADHGHRLPRNTSEAYDPHKYHIPLLFFGDAIKPEYRGKQISMLGGQTDIAATILAQLNLPHKDFQWSKNLLNPYSKQFAFFDWDNGLGFMQPAQSISYDNEGNKVIYTGKTNVRESLTHETLTTGQAYLQKVFTTYLNY</sequence>
<dbReference type="EMBL" id="MPPL01000001">
    <property type="protein sequence ID" value="OKS86770.1"/>
    <property type="molecule type" value="Genomic_DNA"/>
</dbReference>
<comment type="caution">
    <text evidence="11">The sequence shown here is derived from an EMBL/GenBank/DDBJ whole genome shotgun (WGS) entry which is preliminary data.</text>
</comment>
<name>A0A1Q5ZYC6_9SPHI</name>
<accession>A0A1Q5ZYC6</accession>
<keyword evidence="7" id="KW-0479">Metal-binding</keyword>
<feature type="binding site" evidence="8">
    <location>
        <position position="276"/>
    </location>
    <ligand>
        <name>Mn(2+)</name>
        <dbReference type="ChEBI" id="CHEBI:29035"/>
    </ligand>
</feature>
<evidence type="ECO:0000313" key="11">
    <source>
        <dbReference type="EMBL" id="OKS86770.1"/>
    </source>
</evidence>
<evidence type="ECO:0000256" key="2">
    <source>
        <dbReference type="ARBA" id="ARBA00022475"/>
    </source>
</evidence>
<dbReference type="PANTHER" id="PTHR47371">
    <property type="entry name" value="LIPOTEICHOIC ACID SYNTHASE"/>
    <property type="match status" value="1"/>
</dbReference>
<feature type="binding site" evidence="8">
    <location>
        <position position="316"/>
    </location>
    <ligand>
        <name>Mn(2+)</name>
        <dbReference type="ChEBI" id="CHEBI:29035"/>
    </ligand>
</feature>
<dbReference type="PANTHER" id="PTHR47371:SF3">
    <property type="entry name" value="PHOSPHOGLYCEROL TRANSFERASE I"/>
    <property type="match status" value="1"/>
</dbReference>
<dbReference type="RefSeq" id="WP_074489466.1">
    <property type="nucleotide sequence ID" value="NZ_FPAM01000019.1"/>
</dbReference>
<dbReference type="CDD" id="cd16015">
    <property type="entry name" value="LTA_synthase"/>
    <property type="match status" value="1"/>
</dbReference>
<evidence type="ECO:0000256" key="8">
    <source>
        <dbReference type="PIRSR" id="PIRSR005091-3"/>
    </source>
</evidence>
<feature type="active site" evidence="6">
    <location>
        <position position="316"/>
    </location>
</feature>
<dbReference type="Proteomes" id="UP000186720">
    <property type="component" value="Unassembled WGS sequence"/>
</dbReference>
<dbReference type="AlphaFoldDB" id="A0A1Q5ZYC6"/>
<dbReference type="SUPFAM" id="SSF53649">
    <property type="entry name" value="Alkaline phosphatase-like"/>
    <property type="match status" value="1"/>
</dbReference>
<comment type="subcellular location">
    <subcellularLocation>
        <location evidence="1">Cell membrane</location>
        <topology evidence="1">Multi-pass membrane protein</topology>
    </subcellularLocation>
</comment>
<dbReference type="OrthoDB" id="9777768at2"/>
<protein>
    <recommendedName>
        <fullName evidence="10">Sulfatase N-terminal domain-containing protein</fullName>
    </recommendedName>
</protein>
<evidence type="ECO:0000256" key="6">
    <source>
        <dbReference type="PIRSR" id="PIRSR005091-1"/>
    </source>
</evidence>
<dbReference type="GO" id="GO:0005886">
    <property type="term" value="C:plasma membrane"/>
    <property type="evidence" value="ECO:0007669"/>
    <property type="project" value="UniProtKB-SubCell"/>
</dbReference>
<feature type="transmembrane region" description="Helical" evidence="9">
    <location>
        <begin position="12"/>
        <end position="31"/>
    </location>
</feature>
<feature type="binding site" evidence="7">
    <location>
        <position position="431"/>
    </location>
    <ligand>
        <name>substrate</name>
    </ligand>
</feature>
<dbReference type="InterPro" id="IPR012160">
    <property type="entry name" value="LtaS-like"/>
</dbReference>
<dbReference type="PIRSF" id="PIRSF005091">
    <property type="entry name" value="Mmb_sulf_HI1246"/>
    <property type="match status" value="1"/>
</dbReference>
<keyword evidence="5 9" id="KW-0472">Membrane</keyword>
<dbReference type="Gene3D" id="3.40.720.10">
    <property type="entry name" value="Alkaline Phosphatase, subunit A"/>
    <property type="match status" value="1"/>
</dbReference>
<dbReference type="Pfam" id="PF00884">
    <property type="entry name" value="Sulfatase"/>
    <property type="match status" value="1"/>
</dbReference>
<feature type="domain" description="Sulfatase N-terminal" evidence="10">
    <location>
        <begin position="268"/>
        <end position="541"/>
    </location>
</feature>
<evidence type="ECO:0000256" key="7">
    <source>
        <dbReference type="PIRSR" id="PIRSR005091-2"/>
    </source>
</evidence>
<dbReference type="STRING" id="1302689.RG47T_2227"/>
<dbReference type="InterPro" id="IPR000917">
    <property type="entry name" value="Sulfatase_N"/>
</dbReference>
<feature type="binding site" evidence="8">
    <location>
        <position position="485"/>
    </location>
    <ligand>
        <name>Mn(2+)</name>
        <dbReference type="ChEBI" id="CHEBI:29035"/>
    </ligand>
</feature>
<organism evidence="11 12">
    <name type="scientific">Mucilaginibacter polytrichastri</name>
    <dbReference type="NCBI Taxonomy" id="1302689"/>
    <lineage>
        <taxon>Bacteria</taxon>
        <taxon>Pseudomonadati</taxon>
        <taxon>Bacteroidota</taxon>
        <taxon>Sphingobacteriia</taxon>
        <taxon>Sphingobacteriales</taxon>
        <taxon>Sphingobacteriaceae</taxon>
        <taxon>Mucilaginibacter</taxon>
    </lineage>
</organism>
<evidence type="ECO:0000259" key="10">
    <source>
        <dbReference type="Pfam" id="PF00884"/>
    </source>
</evidence>
<feature type="transmembrane region" description="Helical" evidence="9">
    <location>
        <begin position="170"/>
        <end position="192"/>
    </location>
</feature>
<evidence type="ECO:0000256" key="3">
    <source>
        <dbReference type="ARBA" id="ARBA00022692"/>
    </source>
</evidence>
<keyword evidence="7" id="KW-0464">Manganese</keyword>
<keyword evidence="12" id="KW-1185">Reference proteome</keyword>
<evidence type="ECO:0000256" key="4">
    <source>
        <dbReference type="ARBA" id="ARBA00022989"/>
    </source>
</evidence>
<proteinExistence type="predicted"/>
<evidence type="ECO:0000256" key="9">
    <source>
        <dbReference type="SAM" id="Phobius"/>
    </source>
</evidence>
<feature type="binding site" evidence="8">
    <location>
        <position position="486"/>
    </location>
    <ligand>
        <name>Mn(2+)</name>
        <dbReference type="ChEBI" id="CHEBI:29035"/>
    </ligand>
</feature>
<dbReference type="InterPro" id="IPR050448">
    <property type="entry name" value="OpgB/LTA_synthase_biosynth"/>
</dbReference>
<feature type="transmembrane region" description="Helical" evidence="9">
    <location>
        <begin position="86"/>
        <end position="106"/>
    </location>
</feature>
<dbReference type="Gene3D" id="3.30.1120.80">
    <property type="match status" value="1"/>
</dbReference>
<feature type="transmembrane region" description="Helical" evidence="9">
    <location>
        <begin position="51"/>
        <end position="74"/>
    </location>
</feature>